<keyword evidence="1" id="KW-1133">Transmembrane helix</keyword>
<protein>
    <submittedName>
        <fullName evidence="2">Uncharacterized protein</fullName>
    </submittedName>
</protein>
<feature type="transmembrane region" description="Helical" evidence="1">
    <location>
        <begin position="6"/>
        <end position="25"/>
    </location>
</feature>
<keyword evidence="1" id="KW-0472">Membrane</keyword>
<sequence>MENFAMIIVLFIANIIMPLCFYTSYKKMQSSTNVLQSPYYTFHILEDSTKEMDFPDGSTIIFHDSDWNFSLDENDNLRVQSALGPSLSIKAYSDAYGFKKRFIDNLQKYNQSTHLVQRDGGKTINL</sequence>
<accession>A0ABP8VQ98</accession>
<name>A0ABP8VQ98_9HYPH</name>
<evidence type="ECO:0000256" key="1">
    <source>
        <dbReference type="SAM" id="Phobius"/>
    </source>
</evidence>
<reference evidence="3" key="1">
    <citation type="journal article" date="2019" name="Int. J. Syst. Evol. Microbiol.">
        <title>The Global Catalogue of Microorganisms (GCM) 10K type strain sequencing project: providing services to taxonomists for standard genome sequencing and annotation.</title>
        <authorList>
            <consortium name="The Broad Institute Genomics Platform"/>
            <consortium name="The Broad Institute Genome Sequencing Center for Infectious Disease"/>
            <person name="Wu L."/>
            <person name="Ma J."/>
        </authorList>
    </citation>
    <scope>NUCLEOTIDE SEQUENCE [LARGE SCALE GENOMIC DNA]</scope>
    <source>
        <strain evidence="3">JCM 17714</strain>
    </source>
</reference>
<dbReference type="EMBL" id="BAABJA010000033">
    <property type="protein sequence ID" value="GAA4668006.1"/>
    <property type="molecule type" value="Genomic_DNA"/>
</dbReference>
<keyword evidence="1" id="KW-0812">Transmembrane</keyword>
<evidence type="ECO:0000313" key="3">
    <source>
        <dbReference type="Proteomes" id="UP001501699"/>
    </source>
</evidence>
<organism evidence="2 3">
    <name type="scientific">Bartonella pachyuromydis</name>
    <dbReference type="NCBI Taxonomy" id="931097"/>
    <lineage>
        <taxon>Bacteria</taxon>
        <taxon>Pseudomonadati</taxon>
        <taxon>Pseudomonadota</taxon>
        <taxon>Alphaproteobacteria</taxon>
        <taxon>Hyphomicrobiales</taxon>
        <taxon>Bartonellaceae</taxon>
        <taxon>Bartonella</taxon>
    </lineage>
</organism>
<gene>
    <name evidence="2" type="ORF">GCM10023262_16500</name>
</gene>
<proteinExistence type="predicted"/>
<dbReference type="Proteomes" id="UP001501699">
    <property type="component" value="Unassembled WGS sequence"/>
</dbReference>
<evidence type="ECO:0000313" key="2">
    <source>
        <dbReference type="EMBL" id="GAA4668006.1"/>
    </source>
</evidence>
<comment type="caution">
    <text evidence="2">The sequence shown here is derived from an EMBL/GenBank/DDBJ whole genome shotgun (WGS) entry which is preliminary data.</text>
</comment>
<keyword evidence="3" id="KW-1185">Reference proteome</keyword>